<protein>
    <submittedName>
        <fullName evidence="3">Uncharacterized protein</fullName>
    </submittedName>
</protein>
<name>A0AAD3XQF5_NEPGR</name>
<dbReference type="PANTHER" id="PTHR31681">
    <property type="entry name" value="C2H2-LIKE ZINC FINGER PROTEIN"/>
    <property type="match status" value="1"/>
</dbReference>
<feature type="compositionally biased region" description="Polar residues" evidence="1">
    <location>
        <begin position="111"/>
        <end position="134"/>
    </location>
</feature>
<dbReference type="AlphaFoldDB" id="A0AAD3XQF5"/>
<organism evidence="3 4">
    <name type="scientific">Nepenthes gracilis</name>
    <name type="common">Slender pitcher plant</name>
    <dbReference type="NCBI Taxonomy" id="150966"/>
    <lineage>
        <taxon>Eukaryota</taxon>
        <taxon>Viridiplantae</taxon>
        <taxon>Streptophyta</taxon>
        <taxon>Embryophyta</taxon>
        <taxon>Tracheophyta</taxon>
        <taxon>Spermatophyta</taxon>
        <taxon>Magnoliopsida</taxon>
        <taxon>eudicotyledons</taxon>
        <taxon>Gunneridae</taxon>
        <taxon>Pentapetalae</taxon>
        <taxon>Caryophyllales</taxon>
        <taxon>Nepenthaceae</taxon>
        <taxon>Nepenthes</taxon>
    </lineage>
</organism>
<dbReference type="PANTHER" id="PTHR31681:SF4">
    <property type="entry name" value="C2H2-LIKE ZINC FINGER PROTEIN"/>
    <property type="match status" value="1"/>
</dbReference>
<proteinExistence type="predicted"/>
<feature type="signal peptide" evidence="2">
    <location>
        <begin position="1"/>
        <end position="31"/>
    </location>
</feature>
<feature type="region of interest" description="Disordered" evidence="1">
    <location>
        <begin position="35"/>
        <end position="61"/>
    </location>
</feature>
<keyword evidence="4" id="KW-1185">Reference proteome</keyword>
<reference evidence="3" key="1">
    <citation type="submission" date="2023-05" db="EMBL/GenBank/DDBJ databases">
        <title>Nepenthes gracilis genome sequencing.</title>
        <authorList>
            <person name="Fukushima K."/>
        </authorList>
    </citation>
    <scope>NUCLEOTIDE SEQUENCE</scope>
    <source>
        <strain evidence="3">SING2019-196</strain>
    </source>
</reference>
<comment type="caution">
    <text evidence="3">The sequence shown here is derived from an EMBL/GenBank/DDBJ whole genome shotgun (WGS) entry which is preliminary data.</text>
</comment>
<gene>
    <name evidence="3" type="ORF">Nepgr_014562</name>
</gene>
<feature type="compositionally biased region" description="Low complexity" evidence="1">
    <location>
        <begin position="35"/>
        <end position="47"/>
    </location>
</feature>
<evidence type="ECO:0000256" key="2">
    <source>
        <dbReference type="SAM" id="SignalP"/>
    </source>
</evidence>
<dbReference type="Proteomes" id="UP001279734">
    <property type="component" value="Unassembled WGS sequence"/>
</dbReference>
<dbReference type="EMBL" id="BSYO01000012">
    <property type="protein sequence ID" value="GMH12721.1"/>
    <property type="molecule type" value="Genomic_DNA"/>
</dbReference>
<feature type="chain" id="PRO_5042145474" evidence="2">
    <location>
        <begin position="32"/>
        <end position="360"/>
    </location>
</feature>
<evidence type="ECO:0000256" key="1">
    <source>
        <dbReference type="SAM" id="MobiDB-lite"/>
    </source>
</evidence>
<dbReference type="Gene3D" id="3.90.228.10">
    <property type="match status" value="1"/>
</dbReference>
<accession>A0AAD3XQF5</accession>
<feature type="region of interest" description="Disordered" evidence="1">
    <location>
        <begin position="88"/>
        <end position="142"/>
    </location>
</feature>
<evidence type="ECO:0000313" key="4">
    <source>
        <dbReference type="Proteomes" id="UP001279734"/>
    </source>
</evidence>
<sequence length="360" mass="38499">MAGLASFNKFFSLFLLLVYLGCFILTPSSSSSTTTITATSSSINNIDSNKKAPTRRKRRGLTSLYSFKPTKALSSSWSFLKHILSPKSCQGSIRTPSSPPTPASSPARPSQRSVIQTGTQIQGNNESDPASDNSGCPPEKDIFLCSPRGENFPSTDHAVSELHDGDLGKNIVDIIFRKGWLDNERTPTIHRIFKIHNNPKTLSRFEEYRESVKSKAAAQSGSDGKSKGRCAADGNERLGFHCTTSACNLQGPNDAAGPCNRASCGIRRIIQSGFSPVLDGISVLSTSSKAHMAIPDDVAGDLTFMNVKRAMLVCRVIAGQVECAETVADDAGAGGILDHDEPSVADPRAVLPCFLVVYSA</sequence>
<keyword evidence="2" id="KW-0732">Signal</keyword>
<dbReference type="SUPFAM" id="SSF56399">
    <property type="entry name" value="ADP-ribosylation"/>
    <property type="match status" value="1"/>
</dbReference>
<evidence type="ECO:0000313" key="3">
    <source>
        <dbReference type="EMBL" id="GMH12721.1"/>
    </source>
</evidence>